<dbReference type="OrthoDB" id="2113965at2759"/>
<feature type="compositionally biased region" description="Polar residues" evidence="2">
    <location>
        <begin position="414"/>
        <end position="428"/>
    </location>
</feature>
<feature type="compositionally biased region" description="Basic and acidic residues" evidence="2">
    <location>
        <begin position="508"/>
        <end position="519"/>
    </location>
</feature>
<evidence type="ECO:0008006" key="7">
    <source>
        <dbReference type="Google" id="ProtNLM"/>
    </source>
</evidence>
<evidence type="ECO:0000256" key="2">
    <source>
        <dbReference type="SAM" id="MobiDB-lite"/>
    </source>
</evidence>
<evidence type="ECO:0000313" key="6">
    <source>
        <dbReference type="Proteomes" id="UP000298030"/>
    </source>
</evidence>
<dbReference type="STRING" id="71717.A0A4Y7U1J6"/>
<feature type="region of interest" description="Disordered" evidence="2">
    <location>
        <begin position="508"/>
        <end position="538"/>
    </location>
</feature>
<dbReference type="EMBL" id="QPFP01000001">
    <property type="protein sequence ID" value="TEB39709.1"/>
    <property type="molecule type" value="Genomic_DNA"/>
</dbReference>
<evidence type="ECO:0000256" key="1">
    <source>
        <dbReference type="ARBA" id="ARBA00006795"/>
    </source>
</evidence>
<dbReference type="GO" id="GO:0071014">
    <property type="term" value="C:post-mRNA release spliceosomal complex"/>
    <property type="evidence" value="ECO:0007669"/>
    <property type="project" value="TreeGrafter"/>
</dbReference>
<feature type="compositionally biased region" description="Basic and acidic residues" evidence="2">
    <location>
        <begin position="235"/>
        <end position="246"/>
    </location>
</feature>
<feature type="compositionally biased region" description="Basic and acidic residues" evidence="2">
    <location>
        <begin position="254"/>
        <end position="273"/>
    </location>
</feature>
<feature type="region of interest" description="Disordered" evidence="2">
    <location>
        <begin position="1"/>
        <end position="76"/>
    </location>
</feature>
<dbReference type="PANTHER" id="PTHR12072">
    <property type="entry name" value="CWF19, CELL CYCLE CONTROL PROTEIN"/>
    <property type="match status" value="1"/>
</dbReference>
<dbReference type="GO" id="GO:0000398">
    <property type="term" value="P:mRNA splicing, via spliceosome"/>
    <property type="evidence" value="ECO:0007669"/>
    <property type="project" value="TreeGrafter"/>
</dbReference>
<feature type="compositionally biased region" description="Low complexity" evidence="2">
    <location>
        <begin position="25"/>
        <end position="43"/>
    </location>
</feature>
<dbReference type="InterPro" id="IPR040194">
    <property type="entry name" value="Cwf19-like"/>
</dbReference>
<keyword evidence="6" id="KW-1185">Reference proteome</keyword>
<organism evidence="5 6">
    <name type="scientific">Coprinellus micaceus</name>
    <name type="common">Glistening ink-cap mushroom</name>
    <name type="synonym">Coprinus micaceus</name>
    <dbReference type="NCBI Taxonomy" id="71717"/>
    <lineage>
        <taxon>Eukaryota</taxon>
        <taxon>Fungi</taxon>
        <taxon>Dikarya</taxon>
        <taxon>Basidiomycota</taxon>
        <taxon>Agaricomycotina</taxon>
        <taxon>Agaricomycetes</taxon>
        <taxon>Agaricomycetidae</taxon>
        <taxon>Agaricales</taxon>
        <taxon>Agaricineae</taxon>
        <taxon>Psathyrellaceae</taxon>
        <taxon>Coprinellus</taxon>
    </lineage>
</organism>
<feature type="domain" description="Cwf19-like C-terminal" evidence="4">
    <location>
        <begin position="619"/>
        <end position="743"/>
    </location>
</feature>
<dbReference type="Pfam" id="PF04676">
    <property type="entry name" value="CwfJ_C_2"/>
    <property type="match status" value="1"/>
</dbReference>
<proteinExistence type="inferred from homology"/>
<name>A0A4Y7U1J6_COPMI</name>
<gene>
    <name evidence="5" type="ORF">FA13DRAFT_19238</name>
</gene>
<evidence type="ECO:0000313" key="5">
    <source>
        <dbReference type="EMBL" id="TEB39709.1"/>
    </source>
</evidence>
<feature type="region of interest" description="Disordered" evidence="2">
    <location>
        <begin position="328"/>
        <end position="449"/>
    </location>
</feature>
<feature type="compositionally biased region" description="Basic and acidic residues" evidence="2">
    <location>
        <begin position="328"/>
        <end position="349"/>
    </location>
</feature>
<dbReference type="Pfam" id="PF04677">
    <property type="entry name" value="CwfJ_C_1"/>
    <property type="match status" value="1"/>
</dbReference>
<feature type="compositionally biased region" description="Polar residues" evidence="2">
    <location>
        <begin position="1"/>
        <end position="13"/>
    </location>
</feature>
<dbReference type="PANTHER" id="PTHR12072:SF5">
    <property type="entry name" value="CWF19-LIKE PROTEIN 2"/>
    <property type="match status" value="1"/>
</dbReference>
<feature type="region of interest" description="Disordered" evidence="2">
    <location>
        <begin position="207"/>
        <end position="289"/>
    </location>
</feature>
<dbReference type="Gene3D" id="3.30.428.10">
    <property type="entry name" value="HIT-like"/>
    <property type="match status" value="1"/>
</dbReference>
<dbReference type="Proteomes" id="UP000298030">
    <property type="component" value="Unassembled WGS sequence"/>
</dbReference>
<comment type="similarity">
    <text evidence="1">Belongs to the CWF19 family.</text>
</comment>
<feature type="compositionally biased region" description="Low complexity" evidence="2">
    <location>
        <begin position="50"/>
        <end position="74"/>
    </location>
</feature>
<dbReference type="InterPro" id="IPR006768">
    <property type="entry name" value="Cwf19-like_C_dom-1"/>
</dbReference>
<sequence>MRTASISISTSRGSEMALTTKRGTGRSTVARGTTTRGRAGSPTTRKDIESTGTGTRRIGGRTTTRDTGSTSTRSTRIERRIRPSQRREKMIIMPCKLLTMILTTRHFGARRISLWKGKGCVHQYSPRRTQGRLSFQVLATDIPTGESLKLVSTSEDMPGVPLPGGIASETRLKRDDWMLASASLPTVPVDDLDMRAKEQLMLNEQSLTDDYGEASGGARTMGGGAVDFFSSLGTERQKKTKVDRPNPDNGPVIHHRELNQDLKEGKQVSHDEPPPPPPKNTPGGPGSSWRMMRLRKVFEAAEEEGRTAEEVGIERFGSLEQFEEAKAERKILDERQGKKAERGRERGRQDGNQGGVKGFMFNDFEASGGSSRSSSFKRPGGHTAPQSGPSTPSPASGPPGRSTAANKRVDSLRLPSQANSPLAQSHTPIPSVMTPPPLAATGRRALSPSSLNKLQAKVLRAKLMGDPNADRLEKEYEAESRRAQGIGSESGVRTKVEMLPTLDARGRLYDVGRGGKDEDTTMPGNRRKKEPKFETHDRKTGEVIRINADDDEITLGEMLRQERFGAGSADQKNLNAQFAGAIMKDGKFQNDLDYIDENAEKLARQKMRSDAMKRQFAINDYKKTQKALSTCQFCYGEDDSPPKAPVIAMGTRAYLSCTLNEELVPGHCLIVPIQHHLNMLEADDDVWDETRNFMKCLMKMFSEEDKGVIFYETVISLKHQKHTVIQCVPLPWEAYDLIPGYFKESILASEAEWSQHKKLIDFSARPGGFRRAMVPNLPYFMVQFDYKGEKGYGHVIEGTADAMEHEDGLEEGEKGGGEFPWYFAGEIIGNVLELEARTWRRPKRVTSASHKDRVEGFRSKYRKYDWTGMLDGRS</sequence>
<reference evidence="5 6" key="1">
    <citation type="journal article" date="2019" name="Nat. Ecol. Evol.">
        <title>Megaphylogeny resolves global patterns of mushroom evolution.</title>
        <authorList>
            <person name="Varga T."/>
            <person name="Krizsan K."/>
            <person name="Foldi C."/>
            <person name="Dima B."/>
            <person name="Sanchez-Garcia M."/>
            <person name="Sanchez-Ramirez S."/>
            <person name="Szollosi G.J."/>
            <person name="Szarkandi J.G."/>
            <person name="Papp V."/>
            <person name="Albert L."/>
            <person name="Andreopoulos W."/>
            <person name="Angelini C."/>
            <person name="Antonin V."/>
            <person name="Barry K.W."/>
            <person name="Bougher N.L."/>
            <person name="Buchanan P."/>
            <person name="Buyck B."/>
            <person name="Bense V."/>
            <person name="Catcheside P."/>
            <person name="Chovatia M."/>
            <person name="Cooper J."/>
            <person name="Damon W."/>
            <person name="Desjardin D."/>
            <person name="Finy P."/>
            <person name="Geml J."/>
            <person name="Haridas S."/>
            <person name="Hughes K."/>
            <person name="Justo A."/>
            <person name="Karasinski D."/>
            <person name="Kautmanova I."/>
            <person name="Kiss B."/>
            <person name="Kocsube S."/>
            <person name="Kotiranta H."/>
            <person name="LaButti K.M."/>
            <person name="Lechner B.E."/>
            <person name="Liimatainen K."/>
            <person name="Lipzen A."/>
            <person name="Lukacs Z."/>
            <person name="Mihaltcheva S."/>
            <person name="Morgado L.N."/>
            <person name="Niskanen T."/>
            <person name="Noordeloos M.E."/>
            <person name="Ohm R.A."/>
            <person name="Ortiz-Santana B."/>
            <person name="Ovrebo C."/>
            <person name="Racz N."/>
            <person name="Riley R."/>
            <person name="Savchenko A."/>
            <person name="Shiryaev A."/>
            <person name="Soop K."/>
            <person name="Spirin V."/>
            <person name="Szebenyi C."/>
            <person name="Tomsovsky M."/>
            <person name="Tulloss R.E."/>
            <person name="Uehling J."/>
            <person name="Grigoriev I.V."/>
            <person name="Vagvolgyi C."/>
            <person name="Papp T."/>
            <person name="Martin F.M."/>
            <person name="Miettinen O."/>
            <person name="Hibbett D.S."/>
            <person name="Nagy L.G."/>
        </authorList>
    </citation>
    <scope>NUCLEOTIDE SEQUENCE [LARGE SCALE GENOMIC DNA]</scope>
    <source>
        <strain evidence="5 6">FP101781</strain>
    </source>
</reference>
<evidence type="ECO:0000259" key="3">
    <source>
        <dbReference type="Pfam" id="PF04676"/>
    </source>
</evidence>
<evidence type="ECO:0000259" key="4">
    <source>
        <dbReference type="Pfam" id="PF04677"/>
    </source>
</evidence>
<dbReference type="InterPro" id="IPR006767">
    <property type="entry name" value="Cwf19-like_C_dom-2"/>
</dbReference>
<dbReference type="InterPro" id="IPR036265">
    <property type="entry name" value="HIT-like_sf"/>
</dbReference>
<protein>
    <recommendedName>
        <fullName evidence="7">CwfJ C-terminus 1-domain-containing protein-like protein</fullName>
    </recommendedName>
</protein>
<comment type="caution">
    <text evidence="5">The sequence shown here is derived from an EMBL/GenBank/DDBJ whole genome shotgun (WGS) entry which is preliminary data.</text>
</comment>
<dbReference type="AlphaFoldDB" id="A0A4Y7U1J6"/>
<dbReference type="SUPFAM" id="SSF54197">
    <property type="entry name" value="HIT-like"/>
    <property type="match status" value="1"/>
</dbReference>
<accession>A0A4Y7U1J6</accession>
<feature type="domain" description="Cwf19-like protein C-terminal" evidence="3">
    <location>
        <begin position="752"/>
        <end position="867"/>
    </location>
</feature>